<dbReference type="PANTHER" id="PTHR32322">
    <property type="entry name" value="INNER MEMBRANE TRANSPORTER"/>
    <property type="match status" value="1"/>
</dbReference>
<evidence type="ECO:0000256" key="2">
    <source>
        <dbReference type="ARBA" id="ARBA00022692"/>
    </source>
</evidence>
<feature type="domain" description="EamA" evidence="6">
    <location>
        <begin position="7"/>
        <end position="145"/>
    </location>
</feature>
<organism evidence="7">
    <name type="scientific">marine metagenome</name>
    <dbReference type="NCBI Taxonomy" id="408172"/>
    <lineage>
        <taxon>unclassified sequences</taxon>
        <taxon>metagenomes</taxon>
        <taxon>ecological metagenomes</taxon>
    </lineage>
</organism>
<feature type="transmembrane region" description="Helical" evidence="5">
    <location>
        <begin position="129"/>
        <end position="147"/>
    </location>
</feature>
<evidence type="ECO:0000256" key="1">
    <source>
        <dbReference type="ARBA" id="ARBA00004141"/>
    </source>
</evidence>
<proteinExistence type="predicted"/>
<feature type="transmembrane region" description="Helical" evidence="5">
    <location>
        <begin position="6"/>
        <end position="26"/>
    </location>
</feature>
<reference evidence="7" key="1">
    <citation type="submission" date="2018-05" db="EMBL/GenBank/DDBJ databases">
        <authorList>
            <person name="Lanie J.A."/>
            <person name="Ng W.-L."/>
            <person name="Kazmierczak K.M."/>
            <person name="Andrzejewski T.M."/>
            <person name="Davidsen T.M."/>
            <person name="Wayne K.J."/>
            <person name="Tettelin H."/>
            <person name="Glass J.I."/>
            <person name="Rusch D."/>
            <person name="Podicherti R."/>
            <person name="Tsui H.-C.T."/>
            <person name="Winkler M.E."/>
        </authorList>
    </citation>
    <scope>NUCLEOTIDE SEQUENCE</scope>
</reference>
<dbReference type="InterPro" id="IPR000620">
    <property type="entry name" value="EamA_dom"/>
</dbReference>
<dbReference type="GO" id="GO:0016020">
    <property type="term" value="C:membrane"/>
    <property type="evidence" value="ECO:0007669"/>
    <property type="project" value="UniProtKB-SubCell"/>
</dbReference>
<keyword evidence="4 5" id="KW-0472">Membrane</keyword>
<dbReference type="InterPro" id="IPR050638">
    <property type="entry name" value="AA-Vitamin_Transporters"/>
</dbReference>
<keyword evidence="3 5" id="KW-1133">Transmembrane helix</keyword>
<dbReference type="Pfam" id="PF00892">
    <property type="entry name" value="EamA"/>
    <property type="match status" value="1"/>
</dbReference>
<evidence type="ECO:0000256" key="4">
    <source>
        <dbReference type="ARBA" id="ARBA00023136"/>
    </source>
</evidence>
<dbReference type="EMBL" id="UINC01184949">
    <property type="protein sequence ID" value="SVD96417.1"/>
    <property type="molecule type" value="Genomic_DNA"/>
</dbReference>
<feature type="transmembrane region" description="Helical" evidence="5">
    <location>
        <begin position="103"/>
        <end position="123"/>
    </location>
</feature>
<comment type="subcellular location">
    <subcellularLocation>
        <location evidence="1">Membrane</location>
        <topology evidence="1">Multi-pass membrane protein</topology>
    </subcellularLocation>
</comment>
<dbReference type="PANTHER" id="PTHR32322:SF2">
    <property type="entry name" value="EAMA DOMAIN-CONTAINING PROTEIN"/>
    <property type="match status" value="1"/>
</dbReference>
<accession>A0A382ZLJ4</accession>
<dbReference type="AlphaFoldDB" id="A0A382ZLJ4"/>
<evidence type="ECO:0000256" key="3">
    <source>
        <dbReference type="ARBA" id="ARBA00022989"/>
    </source>
</evidence>
<gene>
    <name evidence="7" type="ORF">METZ01_LOCUS449271</name>
</gene>
<feature type="non-terminal residue" evidence="7">
    <location>
        <position position="154"/>
    </location>
</feature>
<dbReference type="SUPFAM" id="SSF103481">
    <property type="entry name" value="Multidrug resistance efflux transporter EmrE"/>
    <property type="match status" value="1"/>
</dbReference>
<dbReference type="InterPro" id="IPR037185">
    <property type="entry name" value="EmrE-like"/>
</dbReference>
<protein>
    <recommendedName>
        <fullName evidence="6">EamA domain-containing protein</fullName>
    </recommendedName>
</protein>
<evidence type="ECO:0000313" key="7">
    <source>
        <dbReference type="EMBL" id="SVD96417.1"/>
    </source>
</evidence>
<sequence>MNAFLYTGEILSLLSAVFWALAVVFLKRVGEKIHPIGVNLFKNCLGAIFLAITLLVLGEPLLYPIGGIFTNEDYLRMIVSGIIGMGIADIIFLHSLNIIGAGITALVDTVYSPFVIFFAYIFLGEHLSPIQFAGGGIIIGAIIYASLKLQNIPV</sequence>
<feature type="transmembrane region" description="Helical" evidence="5">
    <location>
        <begin position="77"/>
        <end position="96"/>
    </location>
</feature>
<evidence type="ECO:0000259" key="6">
    <source>
        <dbReference type="Pfam" id="PF00892"/>
    </source>
</evidence>
<name>A0A382ZLJ4_9ZZZZ</name>
<keyword evidence="2 5" id="KW-0812">Transmembrane</keyword>
<evidence type="ECO:0000256" key="5">
    <source>
        <dbReference type="SAM" id="Phobius"/>
    </source>
</evidence>